<feature type="compositionally biased region" description="Polar residues" evidence="3">
    <location>
        <begin position="15"/>
        <end position="31"/>
    </location>
</feature>
<dbReference type="AlphaFoldDB" id="A0A1S8WQF4"/>
<evidence type="ECO:0000256" key="1">
    <source>
        <dbReference type="ARBA" id="ARBA00022723"/>
    </source>
</evidence>
<keyword evidence="2" id="KW-0378">Hydrolase</keyword>
<sequence length="260" mass="29109">MSSVESGSAGIGPSSFASQLTTSVTPAEDSLSQPLERLANAENRAILRRIIIKCSDVNNQTRPLAICKEWANRIAEEYFSQNMTREEYRTIRGYMVDMVLATEMAKHFDHVGRFVNNLTKRAMQRTRCHDQSSVGSMSSVESGSAGIGPSSFASQLTTSVTPAEDSLSQPLERLANAENRAILRRIIIKCSDVNNQTRPLAICKEWANRIAEEYFSQTEEEKQLGLPIVMPNFDRTTCNIPKSQMSFIDFFLKDMFSAFD</sequence>
<name>A0A1S8WQF4_OPIVI</name>
<accession>A0A1S8WQF4</accession>
<keyword evidence="6" id="KW-1185">Reference proteome</keyword>
<dbReference type="Pfam" id="PF00233">
    <property type="entry name" value="PDEase_I"/>
    <property type="match status" value="1"/>
</dbReference>
<dbReference type="PANTHER" id="PTHR11347">
    <property type="entry name" value="CYCLIC NUCLEOTIDE PHOSPHODIESTERASE"/>
    <property type="match status" value="1"/>
</dbReference>
<feature type="domain" description="PDEase" evidence="4">
    <location>
        <begin position="1"/>
        <end position="260"/>
    </location>
</feature>
<dbReference type="GO" id="GO:0004114">
    <property type="term" value="F:3',5'-cyclic-nucleotide phosphodiesterase activity"/>
    <property type="evidence" value="ECO:0007669"/>
    <property type="project" value="InterPro"/>
</dbReference>
<evidence type="ECO:0000256" key="3">
    <source>
        <dbReference type="SAM" id="MobiDB-lite"/>
    </source>
</evidence>
<dbReference type="GO" id="GO:0007165">
    <property type="term" value="P:signal transduction"/>
    <property type="evidence" value="ECO:0007669"/>
    <property type="project" value="InterPro"/>
</dbReference>
<evidence type="ECO:0000259" key="4">
    <source>
        <dbReference type="PROSITE" id="PS51845"/>
    </source>
</evidence>
<evidence type="ECO:0000313" key="6">
    <source>
        <dbReference type="Proteomes" id="UP000243686"/>
    </source>
</evidence>
<dbReference type="InterPro" id="IPR036971">
    <property type="entry name" value="PDEase_catalytic_dom_sf"/>
</dbReference>
<keyword evidence="1" id="KW-0479">Metal-binding</keyword>
<feature type="region of interest" description="Disordered" evidence="3">
    <location>
        <begin position="1"/>
        <end position="31"/>
    </location>
</feature>
<protein>
    <submittedName>
        <fullName evidence="5">3'5'-cyclic nucleotide phosphodiesterase</fullName>
    </submittedName>
</protein>
<reference evidence="5 6" key="1">
    <citation type="submission" date="2015-03" db="EMBL/GenBank/DDBJ databases">
        <title>Draft genome of the nematode, Opisthorchis viverrini.</title>
        <authorList>
            <person name="Mitreva M."/>
        </authorList>
    </citation>
    <scope>NUCLEOTIDE SEQUENCE [LARGE SCALE GENOMIC DNA]</scope>
    <source>
        <strain evidence="5">Khon Kaen</strain>
    </source>
</reference>
<dbReference type="Gene3D" id="1.10.1300.10">
    <property type="entry name" value="3'5'-cyclic nucleotide phosphodiesterase, catalytic domain"/>
    <property type="match status" value="2"/>
</dbReference>
<dbReference type="PROSITE" id="PS51845">
    <property type="entry name" value="PDEASE_I_2"/>
    <property type="match status" value="1"/>
</dbReference>
<feature type="region of interest" description="Disordered" evidence="3">
    <location>
        <begin position="128"/>
        <end position="148"/>
    </location>
</feature>
<feature type="non-terminal residue" evidence="5">
    <location>
        <position position="260"/>
    </location>
</feature>
<dbReference type="GO" id="GO:0046872">
    <property type="term" value="F:metal ion binding"/>
    <property type="evidence" value="ECO:0007669"/>
    <property type="project" value="UniProtKB-KW"/>
</dbReference>
<dbReference type="Proteomes" id="UP000243686">
    <property type="component" value="Unassembled WGS sequence"/>
</dbReference>
<gene>
    <name evidence="5" type="ORF">X801_07457</name>
</gene>
<organism evidence="5 6">
    <name type="scientific">Opisthorchis viverrini</name>
    <name type="common">Southeast Asian liver fluke</name>
    <dbReference type="NCBI Taxonomy" id="6198"/>
    <lineage>
        <taxon>Eukaryota</taxon>
        <taxon>Metazoa</taxon>
        <taxon>Spiralia</taxon>
        <taxon>Lophotrochozoa</taxon>
        <taxon>Platyhelminthes</taxon>
        <taxon>Trematoda</taxon>
        <taxon>Digenea</taxon>
        <taxon>Opisthorchiida</taxon>
        <taxon>Opisthorchiata</taxon>
        <taxon>Opisthorchiidae</taxon>
        <taxon>Opisthorchis</taxon>
    </lineage>
</organism>
<dbReference type="SUPFAM" id="SSF109604">
    <property type="entry name" value="HD-domain/PDEase-like"/>
    <property type="match status" value="2"/>
</dbReference>
<proteinExistence type="predicted"/>
<evidence type="ECO:0000313" key="5">
    <source>
        <dbReference type="EMBL" id="OON16719.1"/>
    </source>
</evidence>
<evidence type="ECO:0000256" key="2">
    <source>
        <dbReference type="ARBA" id="ARBA00022801"/>
    </source>
</evidence>
<dbReference type="EMBL" id="KV896673">
    <property type="protein sequence ID" value="OON16719.1"/>
    <property type="molecule type" value="Genomic_DNA"/>
</dbReference>
<dbReference type="InterPro" id="IPR002073">
    <property type="entry name" value="PDEase_catalytic_dom"/>
</dbReference>
<feature type="compositionally biased region" description="Low complexity" evidence="3">
    <location>
        <begin position="132"/>
        <end position="144"/>
    </location>
</feature>